<keyword evidence="1" id="KW-1133">Transmembrane helix</keyword>
<evidence type="ECO:0000313" key="2">
    <source>
        <dbReference type="EMBL" id="SBS95693.1"/>
    </source>
</evidence>
<protein>
    <submittedName>
        <fullName evidence="2">PIR Superfamily Protein</fullName>
    </submittedName>
</protein>
<accession>A0A1A8WTN5</accession>
<dbReference type="InterPro" id="IPR008780">
    <property type="entry name" value="Plasmodium_Vir"/>
</dbReference>
<keyword evidence="1" id="KW-0812">Transmembrane</keyword>
<evidence type="ECO:0000256" key="1">
    <source>
        <dbReference type="SAM" id="Phobius"/>
    </source>
</evidence>
<keyword evidence="1" id="KW-0472">Membrane</keyword>
<dbReference type="Proteomes" id="UP000078560">
    <property type="component" value="Unassembled WGS sequence"/>
</dbReference>
<evidence type="ECO:0000313" key="3">
    <source>
        <dbReference type="Proteomes" id="UP000078560"/>
    </source>
</evidence>
<proteinExistence type="predicted"/>
<dbReference type="EMBL" id="FLQU01002134">
    <property type="protein sequence ID" value="SBS95693.1"/>
    <property type="molecule type" value="Genomic_DNA"/>
</dbReference>
<organism evidence="2 3">
    <name type="scientific">Plasmodium ovale curtisi</name>
    <dbReference type="NCBI Taxonomy" id="864141"/>
    <lineage>
        <taxon>Eukaryota</taxon>
        <taxon>Sar</taxon>
        <taxon>Alveolata</taxon>
        <taxon>Apicomplexa</taxon>
        <taxon>Aconoidasida</taxon>
        <taxon>Haemosporida</taxon>
        <taxon>Plasmodiidae</taxon>
        <taxon>Plasmodium</taxon>
        <taxon>Plasmodium (Plasmodium)</taxon>
    </lineage>
</organism>
<reference evidence="3" key="1">
    <citation type="submission" date="2016-05" db="EMBL/GenBank/DDBJ databases">
        <authorList>
            <person name="Naeem Raeece"/>
        </authorList>
    </citation>
    <scope>NUCLEOTIDE SEQUENCE [LARGE SCALE GENOMIC DNA]</scope>
</reference>
<sequence>MDAILQEIVTTHQFLRKLPVYTFYEEMNEDEQKSIQENSMCKTYMITQESGNDMLIELCQKAENILKSLEGSFIDGSKQSNKERYCNYFKYWLNFKAKKTDFENYSHNYNYNYSMLYRSIMTYNLTLGGKYTCDNITDIGSDKNEFDEISKKLFYITENLYWIRNKYGMIENPDSSSLYKYLVYCTDFYNKIICENKCEENARYKSNLEEFHGEFDKTSKYLYQLHPEIKKKELESPIQHKCKDQTLTLCNLETRSVEWAKQSMPDLDYYYGYEMEYDSTTIITTVVFSIIMMLFLLLFLYKFTPLGTSLRHYLQRKNKICNTFNEFKKKILQKYKNNEIKSQNWTYSIPYQH</sequence>
<gene>
    <name evidence="2" type="ORF">POVCU2_0097920</name>
</gene>
<name>A0A1A8WTN5_PLAOA</name>
<dbReference type="AlphaFoldDB" id="A0A1A8WTN5"/>
<dbReference type="Pfam" id="PF05795">
    <property type="entry name" value="Plasmodium_Vir"/>
    <property type="match status" value="1"/>
</dbReference>
<feature type="transmembrane region" description="Helical" evidence="1">
    <location>
        <begin position="282"/>
        <end position="301"/>
    </location>
</feature>